<reference evidence="1 2" key="1">
    <citation type="submission" date="2019-08" db="EMBL/GenBank/DDBJ databases">
        <title>Whole genome of Aphis craccivora.</title>
        <authorList>
            <person name="Voronova N.V."/>
            <person name="Shulinski R.S."/>
            <person name="Bandarenka Y.V."/>
            <person name="Zhorov D.G."/>
            <person name="Warner D."/>
        </authorList>
    </citation>
    <scope>NUCLEOTIDE SEQUENCE [LARGE SCALE GENOMIC DNA]</scope>
    <source>
        <strain evidence="1">180601</strain>
        <tissue evidence="1">Whole Body</tissue>
    </source>
</reference>
<name>A0A6G0YX82_APHCR</name>
<evidence type="ECO:0000313" key="2">
    <source>
        <dbReference type="Proteomes" id="UP000478052"/>
    </source>
</evidence>
<dbReference type="Proteomes" id="UP000478052">
    <property type="component" value="Unassembled WGS sequence"/>
</dbReference>
<organism evidence="1 2">
    <name type="scientific">Aphis craccivora</name>
    <name type="common">Cowpea aphid</name>
    <dbReference type="NCBI Taxonomy" id="307492"/>
    <lineage>
        <taxon>Eukaryota</taxon>
        <taxon>Metazoa</taxon>
        <taxon>Ecdysozoa</taxon>
        <taxon>Arthropoda</taxon>
        <taxon>Hexapoda</taxon>
        <taxon>Insecta</taxon>
        <taxon>Pterygota</taxon>
        <taxon>Neoptera</taxon>
        <taxon>Paraneoptera</taxon>
        <taxon>Hemiptera</taxon>
        <taxon>Sternorrhyncha</taxon>
        <taxon>Aphidomorpha</taxon>
        <taxon>Aphidoidea</taxon>
        <taxon>Aphididae</taxon>
        <taxon>Aphidini</taxon>
        <taxon>Aphis</taxon>
        <taxon>Aphis</taxon>
    </lineage>
</organism>
<gene>
    <name evidence="1" type="ORF">FWK35_00005568</name>
</gene>
<comment type="caution">
    <text evidence="1">The sequence shown here is derived from an EMBL/GenBank/DDBJ whole genome shotgun (WGS) entry which is preliminary data.</text>
</comment>
<keyword evidence="2" id="KW-1185">Reference proteome</keyword>
<dbReference type="AlphaFoldDB" id="A0A6G0YX82"/>
<evidence type="ECO:0000313" key="1">
    <source>
        <dbReference type="EMBL" id="KAF0762737.1"/>
    </source>
</evidence>
<sequence length="245" mass="27891">MADKISLTLFLYSASVNQFPGSISGIQTIDQRKNAHKLTVKPQRQQTQQNVDNSSLPQVQVTSQEVRKVIFGLENNNHDNQRSPKANTRTTMLPIIFTNNSKHKKSSDKVAPLKPVITNSNIDINSTLSTLLQQNQLFINRLLERDNTPLRNESHFPTNSDGFYVMSDFHNTFKNFSGIESKAQARNWLQSEQSMTRLHHLPEAFKLEIVQTKSSNCLRGQNFSTWSDFEKQFVFAFANSSTSLV</sequence>
<protein>
    <submittedName>
        <fullName evidence="1">Retrotransposable element Tf2 protein type 1</fullName>
    </submittedName>
</protein>
<dbReference type="OrthoDB" id="7699282at2759"/>
<dbReference type="EMBL" id="VUJU01002056">
    <property type="protein sequence ID" value="KAF0762737.1"/>
    <property type="molecule type" value="Genomic_DNA"/>
</dbReference>
<proteinExistence type="predicted"/>
<accession>A0A6G0YX82</accession>